<keyword evidence="1" id="KW-0732">Signal</keyword>
<dbReference type="InterPro" id="IPR001434">
    <property type="entry name" value="OmcB-like_DUF11"/>
</dbReference>
<dbReference type="Gene3D" id="2.60.40.10">
    <property type="entry name" value="Immunoglobulins"/>
    <property type="match status" value="1"/>
</dbReference>
<dbReference type="Proteomes" id="UP000192674">
    <property type="component" value="Unassembled WGS sequence"/>
</dbReference>
<dbReference type="GO" id="GO:0005975">
    <property type="term" value="P:carbohydrate metabolic process"/>
    <property type="evidence" value="ECO:0007669"/>
    <property type="project" value="UniProtKB-ARBA"/>
</dbReference>
<protein>
    <recommendedName>
        <fullName evidence="2">DUF11 domain-containing protein</fullName>
    </recommendedName>
</protein>
<gene>
    <name evidence="3" type="ORF">SAMN05661093_02844</name>
</gene>
<feature type="domain" description="DUF11" evidence="2">
    <location>
        <begin position="160"/>
        <end position="273"/>
    </location>
</feature>
<keyword evidence="4" id="KW-1185">Reference proteome</keyword>
<feature type="chain" id="PRO_5012461564" description="DUF11 domain-containing protein" evidence="1">
    <location>
        <begin position="25"/>
        <end position="285"/>
    </location>
</feature>
<name>A0A1W2D4N9_KIBAR</name>
<evidence type="ECO:0000259" key="2">
    <source>
        <dbReference type="Pfam" id="PF01345"/>
    </source>
</evidence>
<proteinExistence type="predicted"/>
<dbReference type="EMBL" id="FWXV01000002">
    <property type="protein sequence ID" value="SMC92460.1"/>
    <property type="molecule type" value="Genomic_DNA"/>
</dbReference>
<dbReference type="Pfam" id="PF01345">
    <property type="entry name" value="DUF11"/>
    <property type="match status" value="1"/>
</dbReference>
<evidence type="ECO:0000256" key="1">
    <source>
        <dbReference type="SAM" id="SignalP"/>
    </source>
</evidence>
<sequence length="285" mass="29462">MRIRPVLLVFAVVAALSAATPAYAEPVEVEATVSPNEVQPGDTFTITETVHNIHSFSILNPTIRVLSTPTPLTEYAEMVSCTGPMVASCATLDGPSGPIGYQAILAEAMSGFESQTATFTLRVKPGAVDAVHTLQAQLFGRNYGIFPVDFATLTVFNQADVAVGITATPKQSLLVPKIDVTVRVTNKGPGKLRSAEVRGGLTRGLAANAGTNCTGGSVPVCTFGELAPGASATGTFSVPIGLLYIGLPYQFSATRTASSPNDPNSANDSATTTCRVLTPLLVSCG</sequence>
<organism evidence="3 4">
    <name type="scientific">Kibdelosporangium aridum</name>
    <dbReference type="NCBI Taxonomy" id="2030"/>
    <lineage>
        <taxon>Bacteria</taxon>
        <taxon>Bacillati</taxon>
        <taxon>Actinomycetota</taxon>
        <taxon>Actinomycetes</taxon>
        <taxon>Pseudonocardiales</taxon>
        <taxon>Pseudonocardiaceae</taxon>
        <taxon>Kibdelosporangium</taxon>
    </lineage>
</organism>
<dbReference type="InterPro" id="IPR013783">
    <property type="entry name" value="Ig-like_fold"/>
</dbReference>
<evidence type="ECO:0000313" key="3">
    <source>
        <dbReference type="EMBL" id="SMC92460.1"/>
    </source>
</evidence>
<dbReference type="AlphaFoldDB" id="A0A1W2D4N9"/>
<reference evidence="3 4" key="1">
    <citation type="submission" date="2017-04" db="EMBL/GenBank/DDBJ databases">
        <authorList>
            <person name="Afonso C.L."/>
            <person name="Miller P.J."/>
            <person name="Scott M.A."/>
            <person name="Spackman E."/>
            <person name="Goraichik I."/>
            <person name="Dimitrov K.M."/>
            <person name="Suarez D.L."/>
            <person name="Swayne D.E."/>
        </authorList>
    </citation>
    <scope>NUCLEOTIDE SEQUENCE [LARGE SCALE GENOMIC DNA]</scope>
    <source>
        <strain evidence="3 4">DSM 43828</strain>
    </source>
</reference>
<feature type="signal peptide" evidence="1">
    <location>
        <begin position="1"/>
        <end position="24"/>
    </location>
</feature>
<evidence type="ECO:0000313" key="4">
    <source>
        <dbReference type="Proteomes" id="UP000192674"/>
    </source>
</evidence>
<accession>A0A1W2D4N9</accession>
<dbReference type="OrthoDB" id="3666463at2"/>
<dbReference type="RefSeq" id="WP_084426652.1">
    <property type="nucleotide sequence ID" value="NZ_FWXV01000002.1"/>
</dbReference>